<dbReference type="Proteomes" id="UP000885826">
    <property type="component" value="Unassembled WGS sequence"/>
</dbReference>
<keyword evidence="1" id="KW-0133">Cell shape</keyword>
<keyword evidence="3" id="KW-0961">Cell wall biogenesis/degradation</keyword>
<name>A0A9C9JZ99_UNCW3</name>
<feature type="domain" description="R3H" evidence="4">
    <location>
        <begin position="130"/>
        <end position="196"/>
    </location>
</feature>
<keyword evidence="2" id="KW-0143">Chaperone</keyword>
<dbReference type="GO" id="GO:0003723">
    <property type="term" value="F:RNA binding"/>
    <property type="evidence" value="ECO:0007669"/>
    <property type="project" value="InterPro"/>
</dbReference>
<dbReference type="CDD" id="cd02414">
    <property type="entry name" value="KH-II_Jag"/>
    <property type="match status" value="1"/>
</dbReference>
<dbReference type="EMBL" id="DRIG01000005">
    <property type="protein sequence ID" value="HEC77578.1"/>
    <property type="molecule type" value="Genomic_DNA"/>
</dbReference>
<organism evidence="5 6">
    <name type="scientific">candidate division WOR-3 bacterium</name>
    <dbReference type="NCBI Taxonomy" id="2052148"/>
    <lineage>
        <taxon>Bacteria</taxon>
        <taxon>Bacteria division WOR-3</taxon>
    </lineage>
</organism>
<evidence type="ECO:0000259" key="4">
    <source>
        <dbReference type="PROSITE" id="PS51061"/>
    </source>
</evidence>
<dbReference type="InterPro" id="IPR039247">
    <property type="entry name" value="KhpB"/>
</dbReference>
<dbReference type="Gene3D" id="3.30.30.80">
    <property type="entry name" value="probable RNA-binding protein from clostridium symbiosum atcc 14940"/>
    <property type="match status" value="1"/>
</dbReference>
<dbReference type="Gene3D" id="3.30.1370.50">
    <property type="entry name" value="R3H-like domain"/>
    <property type="match status" value="1"/>
</dbReference>
<reference evidence="5" key="1">
    <citation type="journal article" date="2020" name="mSystems">
        <title>Genome- and Community-Level Interaction Insights into Carbon Utilization and Element Cycling Functions of Hydrothermarchaeota in Hydrothermal Sediment.</title>
        <authorList>
            <person name="Zhou Z."/>
            <person name="Liu Y."/>
            <person name="Xu W."/>
            <person name="Pan J."/>
            <person name="Luo Z.H."/>
            <person name="Li M."/>
        </authorList>
    </citation>
    <scope>NUCLEOTIDE SEQUENCE</scope>
    <source>
        <strain evidence="5">HyVt-388</strain>
    </source>
</reference>
<protein>
    <recommendedName>
        <fullName evidence="4">R3H domain-containing protein</fullName>
    </recommendedName>
</protein>
<dbReference type="InterPro" id="IPR036867">
    <property type="entry name" value="R3H_dom_sf"/>
</dbReference>
<dbReference type="Gene3D" id="3.30.300.20">
    <property type="match status" value="1"/>
</dbReference>
<evidence type="ECO:0000256" key="2">
    <source>
        <dbReference type="ARBA" id="ARBA00023186"/>
    </source>
</evidence>
<dbReference type="AlphaFoldDB" id="A0A9C9JZ99"/>
<proteinExistence type="predicted"/>
<sequence length="203" mass="23021">MKVVEASGKDLNEAIENGLKTLRVRREEVDYEVISQTEEETVVKLTIKEAKKHLQELTNFILTSCGFKPNISITKDGKGLYLNIKTKHTDAILIGKKGETLWALQYLISRLMKRFHPNLKILVDVGGYRMRRNNFLRKKAEAIARIVLQTGREMALDPLTKKEQQIVESKLAEIKGVKIYTIGKGVSKNVIIAPSDDNNKESE</sequence>
<gene>
    <name evidence="5" type="ORF">ENI34_00360</name>
</gene>
<evidence type="ECO:0000256" key="3">
    <source>
        <dbReference type="ARBA" id="ARBA00023316"/>
    </source>
</evidence>
<dbReference type="GO" id="GO:0071555">
    <property type="term" value="P:cell wall organization"/>
    <property type="evidence" value="ECO:0007669"/>
    <property type="project" value="UniProtKB-KW"/>
</dbReference>
<dbReference type="InterPro" id="IPR038008">
    <property type="entry name" value="Jag_KH"/>
</dbReference>
<dbReference type="InterPro" id="IPR038247">
    <property type="entry name" value="Jag_N_dom_sf"/>
</dbReference>
<evidence type="ECO:0000256" key="1">
    <source>
        <dbReference type="ARBA" id="ARBA00022960"/>
    </source>
</evidence>
<comment type="caution">
    <text evidence="5">The sequence shown here is derived from an EMBL/GenBank/DDBJ whole genome shotgun (WGS) entry which is preliminary data.</text>
</comment>
<dbReference type="SMART" id="SM01245">
    <property type="entry name" value="Jag_N"/>
    <property type="match status" value="1"/>
</dbReference>
<dbReference type="InterPro" id="IPR001374">
    <property type="entry name" value="R3H_dom"/>
</dbReference>
<dbReference type="PROSITE" id="PS51061">
    <property type="entry name" value="R3H"/>
    <property type="match status" value="1"/>
</dbReference>
<dbReference type="GO" id="GO:0008360">
    <property type="term" value="P:regulation of cell shape"/>
    <property type="evidence" value="ECO:0007669"/>
    <property type="project" value="UniProtKB-KW"/>
</dbReference>
<accession>A0A9C9JZ99</accession>
<dbReference type="PANTHER" id="PTHR35800">
    <property type="entry name" value="PROTEIN JAG"/>
    <property type="match status" value="1"/>
</dbReference>
<dbReference type="PANTHER" id="PTHR35800:SF1">
    <property type="entry name" value="RNA-BINDING PROTEIN KHPB"/>
    <property type="match status" value="1"/>
</dbReference>
<evidence type="ECO:0000313" key="5">
    <source>
        <dbReference type="EMBL" id="HEC77578.1"/>
    </source>
</evidence>
<dbReference type="Pfam" id="PF14804">
    <property type="entry name" value="Jag_N"/>
    <property type="match status" value="1"/>
</dbReference>
<dbReference type="InterPro" id="IPR015946">
    <property type="entry name" value="KH_dom-like_a/b"/>
</dbReference>
<dbReference type="InterPro" id="IPR032782">
    <property type="entry name" value="KhpB_N"/>
</dbReference>
<evidence type="ECO:0000313" key="6">
    <source>
        <dbReference type="Proteomes" id="UP000885826"/>
    </source>
</evidence>